<dbReference type="Proteomes" id="UP000000702">
    <property type="component" value="Unassembled WGS sequence"/>
</dbReference>
<proteinExistence type="predicted"/>
<protein>
    <recommendedName>
        <fullName evidence="4">T. congolense-specific, cell surface-expressed gene family</fullName>
    </recommendedName>
</protein>
<organism evidence="2 3">
    <name type="scientific">Trypanosoma congolense (strain IL3000)</name>
    <dbReference type="NCBI Taxonomy" id="1068625"/>
    <lineage>
        <taxon>Eukaryota</taxon>
        <taxon>Discoba</taxon>
        <taxon>Euglenozoa</taxon>
        <taxon>Kinetoplastea</taxon>
        <taxon>Metakinetoplastina</taxon>
        <taxon>Trypanosomatida</taxon>
        <taxon>Trypanosomatidae</taxon>
        <taxon>Trypanosoma</taxon>
        <taxon>Nannomonas</taxon>
    </lineage>
</organism>
<feature type="signal peptide" evidence="1">
    <location>
        <begin position="1"/>
        <end position="19"/>
    </location>
</feature>
<reference evidence="2 3" key="2">
    <citation type="journal article" date="2012" name="Proc. Natl. Acad. Sci. U.S.A.">
        <title>Antigenic diversity is generated by distinct evolutionary mechanisms in African trypanosome species.</title>
        <authorList>
            <person name="Jackson A.P."/>
            <person name="Berry A."/>
            <person name="Aslett M."/>
            <person name="Allison H.C."/>
            <person name="Burton P."/>
            <person name="Vavrova-Anderson J."/>
            <person name="Brown R."/>
            <person name="Browne H."/>
            <person name="Corton N."/>
            <person name="Hauser H."/>
            <person name="Gamble J."/>
            <person name="Gilderthorp R."/>
            <person name="Marcello L."/>
            <person name="McQuillan J."/>
            <person name="Otto T.D."/>
            <person name="Quail M.A."/>
            <person name="Sanders M.J."/>
            <person name="van Tonder A."/>
            <person name="Ginger M.L."/>
            <person name="Field M.C."/>
            <person name="Barry J.D."/>
            <person name="Hertz-Fowler C."/>
            <person name="Berriman M."/>
        </authorList>
    </citation>
    <scope>NUCLEOTIDE SEQUENCE [LARGE SCALE GENOMIC DNA]</scope>
    <source>
        <strain evidence="2 3">IL3000</strain>
    </source>
</reference>
<reference evidence="3" key="1">
    <citation type="submission" date="2011-07" db="EMBL/GenBank/DDBJ databases">
        <title>Divergent evolution of antigenic variation in African trypanosomes.</title>
        <authorList>
            <person name="Jackson A.P."/>
            <person name="Berry A."/>
            <person name="Allison H.C."/>
            <person name="Burton P."/>
            <person name="Anderson J."/>
            <person name="Aslett M."/>
            <person name="Brown R."/>
            <person name="Corton N."/>
            <person name="Harris D."/>
            <person name="Hauser H."/>
            <person name="Gamble J."/>
            <person name="Gilderthorp R."/>
            <person name="McQuillan J."/>
            <person name="Quail M.A."/>
            <person name="Sanders M."/>
            <person name="Van Tonder A."/>
            <person name="Ginger M.L."/>
            <person name="Donelson J.E."/>
            <person name="Field M.C."/>
            <person name="Barry J.D."/>
            <person name="Berriman M."/>
            <person name="Hertz-Fowler C."/>
        </authorList>
    </citation>
    <scope>NUCLEOTIDE SEQUENCE [LARGE SCALE GENOMIC DNA]</scope>
    <source>
        <strain evidence="3">IL3000</strain>
    </source>
</reference>
<evidence type="ECO:0008006" key="4">
    <source>
        <dbReference type="Google" id="ProtNLM"/>
    </source>
</evidence>
<evidence type="ECO:0000313" key="2">
    <source>
        <dbReference type="EMBL" id="CCD16688.1"/>
    </source>
</evidence>
<dbReference type="EMBL" id="CAEQ01002400">
    <property type="protein sequence ID" value="CCD16688.1"/>
    <property type="molecule type" value="Genomic_DNA"/>
</dbReference>
<keyword evidence="3" id="KW-1185">Reference proteome</keyword>
<dbReference type="AlphaFoldDB" id="F9WH99"/>
<accession>F9WH99</accession>
<keyword evidence="1" id="KW-0732">Signal</keyword>
<feature type="chain" id="PRO_5003395050" description="T. congolense-specific, cell surface-expressed gene family" evidence="1">
    <location>
        <begin position="20"/>
        <end position="141"/>
    </location>
</feature>
<name>F9WH99_TRYCI</name>
<comment type="caution">
    <text evidence="2">The sequence shown here is derived from an EMBL/GenBank/DDBJ whole genome shotgun (WGS) entry which is preliminary data.</text>
</comment>
<sequence>MPFFFAYPLFSLFSNCALCYLKAGQHGVCWWLWVAATKVITHLHQRGSLISCYTRDERRGGRRRRKHKDRKFVCPPISFVRRNNIGDQAGARVRERRSDPLRIGERKIHFWHVLISTLLRVKEEGENTVIRSNNRGGRGKT</sequence>
<gene>
    <name evidence="2" type="ORF">TCIL3000_0_15950</name>
</gene>
<evidence type="ECO:0000256" key="1">
    <source>
        <dbReference type="SAM" id="SignalP"/>
    </source>
</evidence>
<evidence type="ECO:0000313" key="3">
    <source>
        <dbReference type="Proteomes" id="UP000000702"/>
    </source>
</evidence>